<dbReference type="PROSITE" id="PS50039">
    <property type="entry name" value="FORK_HEAD_3"/>
    <property type="match status" value="1"/>
</dbReference>
<evidence type="ECO:0000256" key="13">
    <source>
        <dbReference type="SAM" id="MobiDB-lite"/>
    </source>
</evidence>
<dbReference type="GO" id="GO:0005634">
    <property type="term" value="C:nucleus"/>
    <property type="evidence" value="ECO:0007669"/>
    <property type="project" value="UniProtKB-SubCell"/>
</dbReference>
<keyword evidence="8" id="KW-0804">Transcription</keyword>
<evidence type="ECO:0000256" key="1">
    <source>
        <dbReference type="ARBA" id="ARBA00004123"/>
    </source>
</evidence>
<dbReference type="GO" id="GO:0000981">
    <property type="term" value="F:DNA-binding transcription factor activity, RNA polymerase II-specific"/>
    <property type="evidence" value="ECO:0007669"/>
    <property type="project" value="TreeGrafter"/>
</dbReference>
<evidence type="ECO:0000256" key="11">
    <source>
        <dbReference type="ARBA" id="ARBA00038846"/>
    </source>
</evidence>
<protein>
    <recommendedName>
        <fullName evidence="14">Fork-head domain-containing protein</fullName>
    </recommendedName>
</protein>
<dbReference type="EMBL" id="GDRN01022516">
    <property type="protein sequence ID" value="JAI67784.1"/>
    <property type="molecule type" value="Transcribed_RNA"/>
</dbReference>
<feature type="domain" description="Fork-head" evidence="14">
    <location>
        <begin position="141"/>
        <end position="191"/>
    </location>
</feature>
<keyword evidence="4" id="KW-0963">Cytoplasm</keyword>
<evidence type="ECO:0000256" key="2">
    <source>
        <dbReference type="ARBA" id="ARBA00004496"/>
    </source>
</evidence>
<dbReference type="GO" id="GO:0000978">
    <property type="term" value="F:RNA polymerase II cis-regulatory region sequence-specific DNA binding"/>
    <property type="evidence" value="ECO:0007669"/>
    <property type="project" value="TreeGrafter"/>
</dbReference>
<dbReference type="CDD" id="cd20032">
    <property type="entry name" value="FH_FOXO"/>
    <property type="match status" value="1"/>
</dbReference>
<dbReference type="InterPro" id="IPR001766">
    <property type="entry name" value="Fork_head_dom"/>
</dbReference>
<dbReference type="SMART" id="SM00339">
    <property type="entry name" value="FH"/>
    <property type="match status" value="1"/>
</dbReference>
<evidence type="ECO:0000256" key="6">
    <source>
        <dbReference type="ARBA" id="ARBA00023125"/>
    </source>
</evidence>
<evidence type="ECO:0000313" key="15">
    <source>
        <dbReference type="EMBL" id="JAI67784.1"/>
    </source>
</evidence>
<dbReference type="PANTHER" id="PTHR45767">
    <property type="entry name" value="FORKHEAD BOX PROTEIN O"/>
    <property type="match status" value="1"/>
</dbReference>
<evidence type="ECO:0000259" key="14">
    <source>
        <dbReference type="PROSITE" id="PS50039"/>
    </source>
</evidence>
<dbReference type="Pfam" id="PF00250">
    <property type="entry name" value="Forkhead"/>
    <property type="match status" value="1"/>
</dbReference>
<dbReference type="GO" id="GO:0005737">
    <property type="term" value="C:cytoplasm"/>
    <property type="evidence" value="ECO:0007669"/>
    <property type="project" value="UniProtKB-SubCell"/>
</dbReference>
<accession>A0A0N7ZDP0</accession>
<evidence type="ECO:0000256" key="10">
    <source>
        <dbReference type="ARBA" id="ARBA00023306"/>
    </source>
</evidence>
<dbReference type="SUPFAM" id="SSF46785">
    <property type="entry name" value="Winged helix' DNA-binding domain"/>
    <property type="match status" value="1"/>
</dbReference>
<keyword evidence="7" id="KW-0010">Activator</keyword>
<feature type="region of interest" description="Disordered" evidence="13">
    <location>
        <begin position="1"/>
        <end position="43"/>
    </location>
</feature>
<comment type="subcellular location">
    <subcellularLocation>
        <location evidence="2">Cytoplasm</location>
    </subcellularLocation>
    <subcellularLocation>
        <location evidence="1 12">Nucleus</location>
    </subcellularLocation>
</comment>
<evidence type="ECO:0000256" key="3">
    <source>
        <dbReference type="ARBA" id="ARBA00022473"/>
    </source>
</evidence>
<organism evidence="15">
    <name type="scientific">Scylla olivacea</name>
    <name type="common">Orange mud crab</name>
    <name type="synonym">Cancer olivacea</name>
    <dbReference type="NCBI Taxonomy" id="85551"/>
    <lineage>
        <taxon>Eukaryota</taxon>
        <taxon>Metazoa</taxon>
        <taxon>Ecdysozoa</taxon>
        <taxon>Arthropoda</taxon>
        <taxon>Crustacea</taxon>
        <taxon>Multicrustacea</taxon>
        <taxon>Malacostraca</taxon>
        <taxon>Eumalacostraca</taxon>
        <taxon>Eucarida</taxon>
        <taxon>Decapoda</taxon>
        <taxon>Pleocyemata</taxon>
        <taxon>Brachyura</taxon>
        <taxon>Eubrachyura</taxon>
        <taxon>Portunoidea</taxon>
        <taxon>Portunidae</taxon>
        <taxon>Portuninae</taxon>
        <taxon>Scylla</taxon>
    </lineage>
</organism>
<dbReference type="PANTHER" id="PTHR45767:SF2">
    <property type="entry name" value="FORKHEAD BOX PROTEIN O"/>
    <property type="match status" value="1"/>
</dbReference>
<evidence type="ECO:0000256" key="4">
    <source>
        <dbReference type="ARBA" id="ARBA00022490"/>
    </source>
</evidence>
<keyword evidence="9 12" id="KW-0539">Nucleus</keyword>
<keyword evidence="3" id="KW-0217">Developmental protein</keyword>
<keyword evidence="5" id="KW-0805">Transcription regulation</keyword>
<evidence type="ECO:0000256" key="8">
    <source>
        <dbReference type="ARBA" id="ARBA00023163"/>
    </source>
</evidence>
<feature type="compositionally biased region" description="Basic and acidic residues" evidence="13">
    <location>
        <begin position="9"/>
        <end position="20"/>
    </location>
</feature>
<name>A0A0N7ZDP0_SCYOL</name>
<evidence type="ECO:0000256" key="12">
    <source>
        <dbReference type="PROSITE-ProRule" id="PRU00089"/>
    </source>
</evidence>
<dbReference type="Gene3D" id="1.10.10.10">
    <property type="entry name" value="Winged helix-like DNA-binding domain superfamily/Winged helix DNA-binding domain"/>
    <property type="match status" value="1"/>
</dbReference>
<evidence type="ECO:0000256" key="5">
    <source>
        <dbReference type="ARBA" id="ARBA00023015"/>
    </source>
</evidence>
<feature type="region of interest" description="Disordered" evidence="13">
    <location>
        <begin position="119"/>
        <end position="140"/>
    </location>
</feature>
<evidence type="ECO:0000256" key="9">
    <source>
        <dbReference type="ARBA" id="ARBA00023242"/>
    </source>
</evidence>
<sequence length="250" mass="26950">MASGFFSLVKEEPDSGHEMETTPVALPPTSASMGGHTPPGSGGRHVTCPPLQAAMPLTPISSRQPPLHRMEIDPNFEPVARSRSNTWPLPCPEGYVESEEPVAVPGEGPVVDQARPTGAMGGLGDPTGGPPKKNTSRRNPWGNMSYADLIAQAIMSSPETRATLSQIYDWMVQNVPYFKDKGDSNSSAGWKVGSSRRRRGRGHHTATVAAGVLHERYTVSACVSTFLEYVGQGNVFLCRSIAKMFYVQQI</sequence>
<dbReference type="InterPro" id="IPR036388">
    <property type="entry name" value="WH-like_DNA-bd_sf"/>
</dbReference>
<proteinExistence type="predicted"/>
<feature type="DNA-binding region" description="Fork-head" evidence="12">
    <location>
        <begin position="141"/>
        <end position="191"/>
    </location>
</feature>
<dbReference type="AlphaFoldDB" id="A0A0N7ZDP0"/>
<keyword evidence="6 12" id="KW-0238">DNA-binding</keyword>
<reference evidence="15" key="1">
    <citation type="submission" date="2015-09" db="EMBL/GenBank/DDBJ databases">
        <title>Scylla olivacea transcriptome.</title>
        <authorList>
            <person name="Ikhwanuddin M."/>
        </authorList>
    </citation>
    <scope>NUCLEOTIDE SEQUENCE</scope>
</reference>
<comment type="subunit">
    <text evidence="11">Interacts with melt.</text>
</comment>
<evidence type="ECO:0000256" key="7">
    <source>
        <dbReference type="ARBA" id="ARBA00023159"/>
    </source>
</evidence>
<dbReference type="InterPro" id="IPR036390">
    <property type="entry name" value="WH_DNA-bd_sf"/>
</dbReference>
<keyword evidence="10" id="KW-0131">Cell cycle</keyword>